<name>A0A8J8Q6H3_9EURY</name>
<dbReference type="EMBL" id="PHNJ01000002">
    <property type="protein sequence ID" value="TYL39483.1"/>
    <property type="molecule type" value="Genomic_DNA"/>
</dbReference>
<dbReference type="Proteomes" id="UP000766904">
    <property type="component" value="Unassembled WGS sequence"/>
</dbReference>
<evidence type="ECO:0000313" key="1">
    <source>
        <dbReference type="EMBL" id="TYL39483.1"/>
    </source>
</evidence>
<comment type="caution">
    <text evidence="1">The sequence shown here is derived from an EMBL/GenBank/DDBJ whole genome shotgun (WGS) entry which is preliminary data.</text>
</comment>
<evidence type="ECO:0000313" key="2">
    <source>
        <dbReference type="Proteomes" id="UP000766904"/>
    </source>
</evidence>
<sequence length="75" mass="8548">MLHGPKTAQFDIDAEYVTTIVVSPLSDIWFEDTEIGLVNRRSLASFLERIEDAFSVATIERTSEWVPVEDLEAIY</sequence>
<gene>
    <name evidence="1" type="ORF">CV102_04085</name>
</gene>
<organism evidence="1 2">
    <name type="scientific">Natronococcus pandeyae</name>
    <dbReference type="NCBI Taxonomy" id="2055836"/>
    <lineage>
        <taxon>Archaea</taxon>
        <taxon>Methanobacteriati</taxon>
        <taxon>Methanobacteriota</taxon>
        <taxon>Stenosarchaea group</taxon>
        <taxon>Halobacteria</taxon>
        <taxon>Halobacteriales</taxon>
        <taxon>Natrialbaceae</taxon>
        <taxon>Natronococcus</taxon>
    </lineage>
</organism>
<proteinExistence type="predicted"/>
<reference evidence="1" key="1">
    <citation type="submission" date="2017-11" db="EMBL/GenBank/DDBJ databases">
        <authorList>
            <person name="Kajale S.C."/>
            <person name="Sharma A."/>
        </authorList>
    </citation>
    <scope>NUCLEOTIDE SEQUENCE</scope>
    <source>
        <strain evidence="1">LS1_42</strain>
    </source>
</reference>
<keyword evidence="2" id="KW-1185">Reference proteome</keyword>
<dbReference type="AlphaFoldDB" id="A0A8J8Q6H3"/>
<accession>A0A8J8Q6H3</accession>
<protein>
    <submittedName>
        <fullName evidence="1">Uncharacterized protein</fullName>
    </submittedName>
</protein>